<evidence type="ECO:0000259" key="4">
    <source>
        <dbReference type="PROSITE" id="PS01180"/>
    </source>
</evidence>
<dbReference type="CDD" id="cd00041">
    <property type="entry name" value="CUB"/>
    <property type="match status" value="5"/>
</dbReference>
<dbReference type="WormBase" id="SRAE_1000189600">
    <property type="protein sequence ID" value="SRP00578"/>
    <property type="gene ID" value="WBGene00258507"/>
</dbReference>
<dbReference type="CTD" id="36376002"/>
<evidence type="ECO:0000313" key="8">
    <source>
        <dbReference type="WormBase" id="SRAE_1000189600"/>
    </source>
</evidence>
<accession>A0A090L1R1</accession>
<evidence type="ECO:0000256" key="3">
    <source>
        <dbReference type="SAM" id="Phobius"/>
    </source>
</evidence>
<dbReference type="InterPro" id="IPR053207">
    <property type="entry name" value="Non-NMDA_GluR_Accessory"/>
</dbReference>
<dbReference type="GO" id="GO:0043196">
    <property type="term" value="C:varicosity"/>
    <property type="evidence" value="ECO:0007669"/>
    <property type="project" value="EnsemblMetazoa"/>
</dbReference>
<sequence>MVNEYQARTLENVIDARIGMLQFEKDDDEDMQEDCSFCRSLDCDILFALSFTLIIIGLLILIVIFWLKECDYTFDSTKPKGTFSFPIIPNTPPSYNNKHLTSDQLFSTSITDELNTNTNLIESQIAENIQCIYTFIARKGQRVKLEFTQFQLAGTVDNCEVEYVDIYSELQDPNEDLLSVEVGGRYCGTVAPTIRISLYNIIVLVFHSRVGKKRSEDLIIKGKYSFISDDKYIAGLPLPKISICSYLIEHNGRKNKGIILSPTYPGVYPNNIICVYLLKGKPNERIRLFLKDFDIYFGGEHCPYDVLTIYDGNNNNSPIIKKVCGLQQKMEIFSSSNNLYIEFLTSDPFKNDQRGFLLEYEFSSHFVNIPRLIQNAVGVTHIRGTECDIRVQSTKESTHYIYSPNFPDMYPSNISCTYILDGLQGDQNLEKVLLTFEHLAVFSDNYNNIGMINNGKNNNDVECASAYVGIAYDINNIKAVLSNSEGSAYDKVLCERLVVGNELMGPYESKSSRMVVDFESAEHPRNDGNSNLGYGFKARVDFRTDFGVPGEAVGDSNKCLFRFKDKKGSFNSPRFPSNYPLDTTCIYLIEGNPGDQIIINFDAFELHEDSSIDICNDYVELYNVFVDNNGKETFQLQEKYCWNMKPGPSISAYNAYKMKLVFVSNYEGSSNGFKATYKIRKRFKEEIPSVEGKDDDHCGVSIIASDGYTSGTFKSPNYGTKYGKNTYCDWEIVARENHQIHLKIGKIDVEGTLGNDRFSCLSAVIRVLPDVLDPTSVIQVCGDVATNVKPVTSKDNKLRISFYTSMDKVNGLKGFLYEWTEVKIVEKDNECSGEDKYLCTYSKMCIDKELRCNAMYNCGLNDESDETHCDNENDVNTNTNETSIMLDGMLIPKLFKIIASNITELASDLRSVIAAVFFAFLFKKKMEKRKRIKNNIKSSNFRGAKPRIPYRQQQPVGRIIVSNKDLDFSRYEHGQNGLISSPLTSRFINHDATGIVLPTPTTIENIKKVDESCNSSGVIKESGLERNSDTIQGGIKEIVSKSVSYNSVAAKESKLTLCLVNGA</sequence>
<reference evidence="7" key="3">
    <citation type="submission" date="2020-12" db="UniProtKB">
        <authorList>
            <consortium name="WormBaseParasite"/>
        </authorList>
    </citation>
    <scope>IDENTIFICATION</scope>
</reference>
<dbReference type="GeneID" id="36376002"/>
<dbReference type="InterPro" id="IPR000859">
    <property type="entry name" value="CUB_dom"/>
</dbReference>
<dbReference type="Gene3D" id="2.60.120.290">
    <property type="entry name" value="Spermadhesin, CUB domain"/>
    <property type="match status" value="5"/>
</dbReference>
<keyword evidence="3" id="KW-1133">Transmembrane helix</keyword>
<feature type="transmembrane region" description="Helical" evidence="3">
    <location>
        <begin position="45"/>
        <end position="67"/>
    </location>
</feature>
<evidence type="ECO:0000256" key="1">
    <source>
        <dbReference type="ARBA" id="ARBA00023157"/>
    </source>
</evidence>
<dbReference type="InterPro" id="IPR035914">
    <property type="entry name" value="Sperma_CUB_dom_sf"/>
</dbReference>
<dbReference type="STRING" id="34506.A0A090L1R1"/>
<name>A0A090L1R1_STRRB</name>
<dbReference type="EMBL" id="LN609528">
    <property type="protein sequence ID" value="CEF63637.1"/>
    <property type="molecule type" value="Genomic_DNA"/>
</dbReference>
<dbReference type="PANTHER" id="PTHR47537:SF6">
    <property type="entry name" value="CUB DOMAIN-CONTAINING PROTEIN"/>
    <property type="match status" value="1"/>
</dbReference>
<evidence type="ECO:0000313" key="7">
    <source>
        <dbReference type="WBParaSite" id="SRAE_1000189600.1"/>
    </source>
</evidence>
<evidence type="ECO:0000313" key="6">
    <source>
        <dbReference type="Proteomes" id="UP000035682"/>
    </source>
</evidence>
<dbReference type="GO" id="GO:0045202">
    <property type="term" value="C:synapse"/>
    <property type="evidence" value="ECO:0007669"/>
    <property type="project" value="EnsemblMetazoa"/>
</dbReference>
<feature type="domain" description="CUB" evidence="4">
    <location>
        <begin position="70"/>
        <end position="230"/>
    </location>
</feature>
<protein>
    <submittedName>
        <fullName evidence="5 7">CUB domain and Low-density lipoprotein (LDL) receptor class A repeat-containing protein</fullName>
    </submittedName>
</protein>
<dbReference type="SUPFAM" id="SSF49854">
    <property type="entry name" value="Spermadhesin, CUB domain"/>
    <property type="match status" value="5"/>
</dbReference>
<dbReference type="InterPro" id="IPR002172">
    <property type="entry name" value="LDrepeatLR_classA_rpt"/>
</dbReference>
<dbReference type="OrthoDB" id="6022136at2759"/>
<dbReference type="eggNOG" id="KOG4292">
    <property type="taxonomic scope" value="Eukaryota"/>
</dbReference>
<dbReference type="Pfam" id="PF00431">
    <property type="entry name" value="CUB"/>
    <property type="match status" value="5"/>
</dbReference>
<dbReference type="GO" id="GO:0005886">
    <property type="term" value="C:plasma membrane"/>
    <property type="evidence" value="ECO:0007669"/>
    <property type="project" value="TreeGrafter"/>
</dbReference>
<dbReference type="FunFam" id="2.60.120.290:FF:000005">
    <property type="entry name" value="Procollagen C-endopeptidase enhancer 1"/>
    <property type="match status" value="1"/>
</dbReference>
<keyword evidence="1" id="KW-1015">Disulfide bond</keyword>
<dbReference type="CDD" id="cd00112">
    <property type="entry name" value="LDLa"/>
    <property type="match status" value="1"/>
</dbReference>
<organism evidence="5">
    <name type="scientific">Strongyloides ratti</name>
    <name type="common">Parasitic roundworm</name>
    <dbReference type="NCBI Taxonomy" id="34506"/>
    <lineage>
        <taxon>Eukaryota</taxon>
        <taxon>Metazoa</taxon>
        <taxon>Ecdysozoa</taxon>
        <taxon>Nematoda</taxon>
        <taxon>Chromadorea</taxon>
        <taxon>Rhabditida</taxon>
        <taxon>Tylenchina</taxon>
        <taxon>Panagrolaimomorpha</taxon>
        <taxon>Strongyloidoidea</taxon>
        <taxon>Strongyloididae</taxon>
        <taxon>Strongyloides</taxon>
    </lineage>
</organism>
<dbReference type="RefSeq" id="XP_024502838.1">
    <property type="nucleotide sequence ID" value="XM_024648908.1"/>
</dbReference>
<reference evidence="5" key="2">
    <citation type="submission" date="2014-09" db="EMBL/GenBank/DDBJ databases">
        <authorList>
            <person name="Aslett A.Martin."/>
        </authorList>
    </citation>
    <scope>NUCLEOTIDE SEQUENCE</scope>
    <source>
        <strain evidence="5">ED321 Heterogonic</strain>
    </source>
</reference>
<proteinExistence type="predicted"/>
<keyword evidence="3" id="KW-0472">Membrane</keyword>
<dbReference type="SMART" id="SM00042">
    <property type="entry name" value="CUB"/>
    <property type="match status" value="5"/>
</dbReference>
<evidence type="ECO:0000256" key="2">
    <source>
        <dbReference type="PROSITE-ProRule" id="PRU00059"/>
    </source>
</evidence>
<comment type="caution">
    <text evidence="2">Lacks conserved residue(s) required for the propagation of feature annotation.</text>
</comment>
<dbReference type="SMART" id="SM00192">
    <property type="entry name" value="LDLa"/>
    <property type="match status" value="1"/>
</dbReference>
<keyword evidence="5" id="KW-0449">Lipoprotein</keyword>
<feature type="domain" description="CUB" evidence="4">
    <location>
        <begin position="559"/>
        <end position="680"/>
    </location>
</feature>
<keyword evidence="3" id="KW-0812">Transmembrane</keyword>
<keyword evidence="6" id="KW-1185">Reference proteome</keyword>
<feature type="domain" description="CUB" evidence="4">
    <location>
        <begin position="698"/>
        <end position="822"/>
    </location>
</feature>
<dbReference type="Proteomes" id="UP000035682">
    <property type="component" value="Unplaced"/>
</dbReference>
<dbReference type="AlphaFoldDB" id="A0A090L1R1"/>
<reference evidence="6" key="1">
    <citation type="submission" date="2014-09" db="EMBL/GenBank/DDBJ databases">
        <authorList>
            <person name="Martin A.A."/>
        </authorList>
    </citation>
    <scope>NUCLEOTIDE SEQUENCE</scope>
    <source>
        <strain evidence="6">ED321</strain>
    </source>
</reference>
<feature type="domain" description="CUB" evidence="4">
    <location>
        <begin position="387"/>
        <end position="543"/>
    </location>
</feature>
<dbReference type="PANTHER" id="PTHR47537">
    <property type="entry name" value="CUBILIN"/>
    <property type="match status" value="1"/>
</dbReference>
<dbReference type="PROSITE" id="PS01180">
    <property type="entry name" value="CUB"/>
    <property type="match status" value="5"/>
</dbReference>
<dbReference type="WBParaSite" id="SRAE_1000189600.1">
    <property type="protein sequence ID" value="SRAE_1000189600.1"/>
    <property type="gene ID" value="WBGene00258507"/>
</dbReference>
<keyword evidence="5" id="KW-0675">Receptor</keyword>
<evidence type="ECO:0000313" key="5">
    <source>
        <dbReference type="EMBL" id="CEF63637.1"/>
    </source>
</evidence>
<gene>
    <name evidence="5 7 8" type="ORF">SRAE_1000189600</name>
</gene>
<dbReference type="OMA" id="NDVECAS"/>
<feature type="domain" description="CUB" evidence="4">
    <location>
        <begin position="244"/>
        <end position="363"/>
    </location>
</feature>